<organism evidence="3">
    <name type="scientific">Schaalia odontolytica</name>
    <dbReference type="NCBI Taxonomy" id="1660"/>
    <lineage>
        <taxon>Bacteria</taxon>
        <taxon>Bacillati</taxon>
        <taxon>Actinomycetota</taxon>
        <taxon>Actinomycetes</taxon>
        <taxon>Actinomycetales</taxon>
        <taxon>Actinomycetaceae</taxon>
        <taxon>Schaalia</taxon>
    </lineage>
</organism>
<dbReference type="GO" id="GO:0005975">
    <property type="term" value="P:carbohydrate metabolic process"/>
    <property type="evidence" value="ECO:0007669"/>
    <property type="project" value="InterPro"/>
</dbReference>
<dbReference type="PANTHER" id="PTHR15108">
    <property type="entry name" value="N-ACYLGLUCOSAMINE-2-EPIMERASE"/>
    <property type="match status" value="1"/>
</dbReference>
<dbReference type="AlphaFoldDB" id="A0A6N2SHT4"/>
<proteinExistence type="inferred from homology"/>
<sequence>MTPWEDRQLIEAFDEEFEELVHFAAGSVVDCGFGYMDRNGVVDPSKPVELWITGRMTYVFALAVLKGYDWAIPLVDHGIRCLTEGPMYDAENGGWFSGLVTEIVEREDGPHWKAIEPANDGLKQAYAHAFVILCSSAATVLGRPGARELLDRALADQELHWWEPQFGRVCESWNRDYSRGESYRGVNANMHTVEAYLAAYDATGDRIWLDRARGICRFVAEVAEQLHWRIPEHFDTEWNMLPDHNIDRPSDPFRPYGATPGHGMEWARLILHTRSALLAMGESEDWMLEAAEQLFNRACSDGWDKHGAEGFVYTTDWDGRAVVDTRMHWVLCEAVNSACVLGRVHEEAGDDARVAELSSLYAQWVDWADRYLREATGRWIHEVDASGAESGTTWEGKADAYHVAQMLLLPQIGNTPCFALALKEKTEEEA</sequence>
<protein>
    <submittedName>
        <fullName evidence="3">Putative sugar isomerase YihS</fullName>
        <ecNumber evidence="3">5.-.-.-</ecNumber>
    </submittedName>
</protein>
<keyword evidence="2 3" id="KW-0413">Isomerase</keyword>
<comment type="similarity">
    <text evidence="1">Belongs to the N-acylglucosamine 2-epimerase family.</text>
</comment>
<dbReference type="SUPFAM" id="SSF48208">
    <property type="entry name" value="Six-hairpin glycosidases"/>
    <property type="match status" value="1"/>
</dbReference>
<dbReference type="EC" id="5.-.-.-" evidence="3"/>
<dbReference type="InterPro" id="IPR012341">
    <property type="entry name" value="6hp_glycosidase-like_sf"/>
</dbReference>
<accession>A0A6N2SHT4</accession>
<evidence type="ECO:0000313" key="3">
    <source>
        <dbReference type="EMBL" id="VYS91721.1"/>
    </source>
</evidence>
<reference evidence="3" key="1">
    <citation type="submission" date="2019-11" db="EMBL/GenBank/DDBJ databases">
        <authorList>
            <person name="Feng L."/>
        </authorList>
    </citation>
    <scope>NUCLEOTIDE SEQUENCE</scope>
    <source>
        <strain evidence="3">AodontolyticusLFYP35</strain>
    </source>
</reference>
<dbReference type="InterPro" id="IPR008928">
    <property type="entry name" value="6-hairpin_glycosidase_sf"/>
</dbReference>
<name>A0A6N2SHT4_9ACTO</name>
<dbReference type="EMBL" id="CACRSM010000002">
    <property type="protein sequence ID" value="VYS91721.1"/>
    <property type="molecule type" value="Genomic_DNA"/>
</dbReference>
<dbReference type="GO" id="GO:0016853">
    <property type="term" value="F:isomerase activity"/>
    <property type="evidence" value="ECO:0007669"/>
    <property type="project" value="UniProtKB-KW"/>
</dbReference>
<evidence type="ECO:0000256" key="2">
    <source>
        <dbReference type="ARBA" id="ARBA00023235"/>
    </source>
</evidence>
<dbReference type="InterPro" id="IPR010819">
    <property type="entry name" value="AGE/CE"/>
</dbReference>
<gene>
    <name evidence="3" type="primary">yihS_2</name>
    <name evidence="3" type="ORF">AOLFYP35_00824</name>
</gene>
<dbReference type="Pfam" id="PF07221">
    <property type="entry name" value="GlcNAc_2-epim"/>
    <property type="match status" value="1"/>
</dbReference>
<dbReference type="Gene3D" id="1.50.10.10">
    <property type="match status" value="1"/>
</dbReference>
<evidence type="ECO:0000256" key="1">
    <source>
        <dbReference type="ARBA" id="ARBA00008558"/>
    </source>
</evidence>